<dbReference type="AlphaFoldDB" id="A0A5J5GIF8"/>
<dbReference type="Proteomes" id="UP000326554">
    <property type="component" value="Unassembled WGS sequence"/>
</dbReference>
<keyword evidence="1" id="KW-0812">Transmembrane</keyword>
<keyword evidence="1" id="KW-0472">Membrane</keyword>
<feature type="transmembrane region" description="Helical" evidence="1">
    <location>
        <begin position="44"/>
        <end position="68"/>
    </location>
</feature>
<accession>A0A5J5GIF8</accession>
<feature type="transmembrane region" description="Helical" evidence="1">
    <location>
        <begin position="12"/>
        <end position="38"/>
    </location>
</feature>
<keyword evidence="3" id="KW-1185">Reference proteome</keyword>
<sequence>MPKLISLYIRSCLIGFALAGVFVALLLWLNVAGLGALILGSPEAWIAVAMLWVANGVVFAGVQFGYAVMAMAER</sequence>
<comment type="caution">
    <text evidence="2">The sequence shown here is derived from an EMBL/GenBank/DDBJ whole genome shotgun (WGS) entry which is preliminary data.</text>
</comment>
<name>A0A5J5GIF8_9RHOB</name>
<evidence type="ECO:0000313" key="2">
    <source>
        <dbReference type="EMBL" id="KAA9008016.1"/>
    </source>
</evidence>
<evidence type="ECO:0000313" key="3">
    <source>
        <dbReference type="Proteomes" id="UP000326554"/>
    </source>
</evidence>
<dbReference type="RefSeq" id="WP_150445299.1">
    <property type="nucleotide sequence ID" value="NZ_VYQE01000003.1"/>
</dbReference>
<reference evidence="2 3" key="1">
    <citation type="submission" date="2019-09" db="EMBL/GenBank/DDBJ databases">
        <authorList>
            <person name="Park J.-S."/>
            <person name="Choi H.-J."/>
        </authorList>
    </citation>
    <scope>NUCLEOTIDE SEQUENCE [LARGE SCALE GENOMIC DNA]</scope>
    <source>
        <strain evidence="2 3">176SS1-4</strain>
    </source>
</reference>
<dbReference type="EMBL" id="VYQE01000003">
    <property type="protein sequence ID" value="KAA9008016.1"/>
    <property type="molecule type" value="Genomic_DNA"/>
</dbReference>
<evidence type="ECO:0000256" key="1">
    <source>
        <dbReference type="SAM" id="Phobius"/>
    </source>
</evidence>
<keyword evidence="1" id="KW-1133">Transmembrane helix</keyword>
<gene>
    <name evidence="2" type="ORF">F3S47_10925</name>
</gene>
<protein>
    <submittedName>
        <fullName evidence="2">Uncharacterized protein</fullName>
    </submittedName>
</protein>
<proteinExistence type="predicted"/>
<organism evidence="2 3">
    <name type="scientific">Histidinibacterium aquaticum</name>
    <dbReference type="NCBI Taxonomy" id="2613962"/>
    <lineage>
        <taxon>Bacteria</taxon>
        <taxon>Pseudomonadati</taxon>
        <taxon>Pseudomonadota</taxon>
        <taxon>Alphaproteobacteria</taxon>
        <taxon>Rhodobacterales</taxon>
        <taxon>Paracoccaceae</taxon>
        <taxon>Histidinibacterium</taxon>
    </lineage>
</organism>